<dbReference type="Gene3D" id="3.40.50.1470">
    <property type="entry name" value="Peptidyl-tRNA hydrolase"/>
    <property type="match status" value="1"/>
</dbReference>
<dbReference type="GO" id="GO:0000049">
    <property type="term" value="F:tRNA binding"/>
    <property type="evidence" value="ECO:0007669"/>
    <property type="project" value="UniProtKB-UniRule"/>
</dbReference>
<dbReference type="NCBIfam" id="TIGR00447">
    <property type="entry name" value="pth"/>
    <property type="match status" value="1"/>
</dbReference>
<feature type="binding site" evidence="8">
    <location>
        <position position="112"/>
    </location>
    <ligand>
        <name>tRNA</name>
        <dbReference type="ChEBI" id="CHEBI:17843"/>
    </ligand>
</feature>
<comment type="similarity">
    <text evidence="5 8 10">Belongs to the PTH family.</text>
</comment>
<keyword evidence="2 8" id="KW-0820">tRNA-binding</keyword>
<reference evidence="11 12" key="1">
    <citation type="submission" date="2012-01" db="EMBL/GenBank/DDBJ databases">
        <title>The Genome Sequence of Facklamia languida CCUG 37842.</title>
        <authorList>
            <consortium name="The Broad Institute Genome Sequencing Platform"/>
            <person name="Earl A."/>
            <person name="Ward D."/>
            <person name="Feldgarden M."/>
            <person name="Gevers D."/>
            <person name="Huys G."/>
            <person name="Young S.K."/>
            <person name="Zeng Q."/>
            <person name="Gargeya S."/>
            <person name="Fitzgerald M."/>
            <person name="Haas B."/>
            <person name="Abouelleil A."/>
            <person name="Alvarado L."/>
            <person name="Arachchi H.M."/>
            <person name="Berlin A."/>
            <person name="Chapman S.B."/>
            <person name="Gearin G."/>
            <person name="Goldberg J."/>
            <person name="Griggs A."/>
            <person name="Gujja S."/>
            <person name="Hansen M."/>
            <person name="Heiman D."/>
            <person name="Howarth C."/>
            <person name="Larimer J."/>
            <person name="Lui A."/>
            <person name="MacDonald P.J.P."/>
            <person name="McCowen C."/>
            <person name="Montmayeur A."/>
            <person name="Murphy C."/>
            <person name="Neiman D."/>
            <person name="Pearson M."/>
            <person name="Priest M."/>
            <person name="Roberts A."/>
            <person name="Saif S."/>
            <person name="Shea T."/>
            <person name="Sisk P."/>
            <person name="Stolte C."/>
            <person name="Sykes S."/>
            <person name="Wortman J."/>
            <person name="Nusbaum C."/>
            <person name="Birren B."/>
        </authorList>
    </citation>
    <scope>NUCLEOTIDE SEQUENCE [LARGE SCALE GENOMIC DNA]</scope>
    <source>
        <strain evidence="11 12">CCUG 37842</strain>
    </source>
</reference>
<dbReference type="PATRIC" id="fig|883113.3.peg.820"/>
<dbReference type="GO" id="GO:0005737">
    <property type="term" value="C:cytoplasm"/>
    <property type="evidence" value="ECO:0007669"/>
    <property type="project" value="UniProtKB-SubCell"/>
</dbReference>
<keyword evidence="12" id="KW-1185">Reference proteome</keyword>
<comment type="function">
    <text evidence="8">Catalyzes the release of premature peptidyl moieties from peptidyl-tRNA molecules trapped in stalled 50S ribosomal subunits, and thus maintains levels of free tRNAs and 50S ribosomes.</text>
</comment>
<evidence type="ECO:0000256" key="10">
    <source>
        <dbReference type="RuleBase" id="RU004320"/>
    </source>
</evidence>
<feature type="binding site" evidence="8">
    <location>
        <position position="14"/>
    </location>
    <ligand>
        <name>tRNA</name>
        <dbReference type="ChEBI" id="CHEBI:17843"/>
    </ligand>
</feature>
<comment type="subcellular location">
    <subcellularLocation>
        <location evidence="8">Cytoplasm</location>
    </subcellularLocation>
</comment>
<proteinExistence type="inferred from homology"/>
<comment type="caution">
    <text evidence="11">The sequence shown here is derived from an EMBL/GenBank/DDBJ whole genome shotgun (WGS) entry which is preliminary data.</text>
</comment>
<dbReference type="EC" id="3.1.1.29" evidence="1 8"/>
<dbReference type="PANTHER" id="PTHR17224">
    <property type="entry name" value="PEPTIDYL-TRNA HYDROLASE"/>
    <property type="match status" value="1"/>
</dbReference>
<sequence>MKAIVGLGNPGEKYQGTRHNVGFEVVDQLLSDQKIQMTNQKFQADTAIWHTQGERVLLVKPFTYMNASGQAVLPLMSYYGVASEDLVVVYDDLDLIPGRLRLRLKGSAGGHNGMKSIIELLGTQDFKRIRVGIGRPQGGWKVRDHVLAPFDRDSQPLVDDAVGRASQALQAWVAGQPFEALMQVYNQKD</sequence>
<organism evidence="11 12">
    <name type="scientific">Facklamia languida CCUG 37842</name>
    <dbReference type="NCBI Taxonomy" id="883113"/>
    <lineage>
        <taxon>Bacteria</taxon>
        <taxon>Bacillati</taxon>
        <taxon>Bacillota</taxon>
        <taxon>Bacilli</taxon>
        <taxon>Lactobacillales</taxon>
        <taxon>Aerococcaceae</taxon>
        <taxon>Facklamia</taxon>
    </lineage>
</organism>
<evidence type="ECO:0000256" key="6">
    <source>
        <dbReference type="ARBA" id="ARBA00048707"/>
    </source>
</evidence>
<dbReference type="EMBL" id="AGEG01000009">
    <property type="protein sequence ID" value="EHR37261.1"/>
    <property type="molecule type" value="Genomic_DNA"/>
</dbReference>
<dbReference type="OrthoDB" id="9800507at2"/>
<dbReference type="RefSeq" id="WP_006308929.1">
    <property type="nucleotide sequence ID" value="NZ_JH601133.1"/>
</dbReference>
<name>H3NIY3_9LACT</name>
<evidence type="ECO:0000256" key="9">
    <source>
        <dbReference type="RuleBase" id="RU000673"/>
    </source>
</evidence>
<dbReference type="Pfam" id="PF01195">
    <property type="entry name" value="Pept_tRNA_hydro"/>
    <property type="match status" value="1"/>
</dbReference>
<evidence type="ECO:0000256" key="4">
    <source>
        <dbReference type="ARBA" id="ARBA00022884"/>
    </source>
</evidence>
<dbReference type="InterPro" id="IPR001328">
    <property type="entry name" value="Pept_tRNA_hydro"/>
</dbReference>
<keyword evidence="8" id="KW-0963">Cytoplasm</keyword>
<dbReference type="CDD" id="cd00462">
    <property type="entry name" value="PTH"/>
    <property type="match status" value="1"/>
</dbReference>
<dbReference type="GO" id="GO:0006515">
    <property type="term" value="P:protein quality control for misfolded or incompletely synthesized proteins"/>
    <property type="evidence" value="ECO:0007669"/>
    <property type="project" value="UniProtKB-UniRule"/>
</dbReference>
<evidence type="ECO:0000256" key="1">
    <source>
        <dbReference type="ARBA" id="ARBA00013260"/>
    </source>
</evidence>
<dbReference type="FunFam" id="3.40.50.1470:FF:000001">
    <property type="entry name" value="Peptidyl-tRNA hydrolase"/>
    <property type="match status" value="1"/>
</dbReference>
<feature type="site" description="Discriminates between blocked and unblocked aminoacyl-tRNA" evidence="8">
    <location>
        <position position="9"/>
    </location>
</feature>
<feature type="binding site" evidence="8">
    <location>
        <position position="66"/>
    </location>
    <ligand>
        <name>tRNA</name>
        <dbReference type="ChEBI" id="CHEBI:17843"/>
    </ligand>
</feature>
<feature type="site" description="Stabilizes the basic form of H active site to accept a proton" evidence="8">
    <location>
        <position position="91"/>
    </location>
</feature>
<dbReference type="PROSITE" id="PS01196">
    <property type="entry name" value="PEPT_TRNA_HYDROL_2"/>
    <property type="match status" value="1"/>
</dbReference>
<dbReference type="HAMAP" id="MF_00083">
    <property type="entry name" value="Pept_tRNA_hydro_bact"/>
    <property type="match status" value="1"/>
</dbReference>
<comment type="subunit">
    <text evidence="8">Monomer.</text>
</comment>
<keyword evidence="3 8" id="KW-0378">Hydrolase</keyword>
<dbReference type="GO" id="GO:0004045">
    <property type="term" value="F:peptidyl-tRNA hydrolase activity"/>
    <property type="evidence" value="ECO:0007669"/>
    <property type="project" value="UniProtKB-UniRule"/>
</dbReference>
<dbReference type="GO" id="GO:0072344">
    <property type="term" value="P:rescue of stalled ribosome"/>
    <property type="evidence" value="ECO:0007669"/>
    <property type="project" value="UniProtKB-UniRule"/>
</dbReference>
<feature type="binding site" evidence="8">
    <location>
        <position position="64"/>
    </location>
    <ligand>
        <name>tRNA</name>
        <dbReference type="ChEBI" id="CHEBI:17843"/>
    </ligand>
</feature>
<dbReference type="InterPro" id="IPR018171">
    <property type="entry name" value="Pept_tRNA_hydro_CS"/>
</dbReference>
<accession>H3NIY3</accession>
<evidence type="ECO:0000313" key="11">
    <source>
        <dbReference type="EMBL" id="EHR37261.1"/>
    </source>
</evidence>
<gene>
    <name evidence="8" type="primary">pth</name>
    <name evidence="11" type="ORF">HMPREF9708_00822</name>
</gene>
<evidence type="ECO:0000256" key="2">
    <source>
        <dbReference type="ARBA" id="ARBA00022555"/>
    </source>
</evidence>
<dbReference type="PANTHER" id="PTHR17224:SF1">
    <property type="entry name" value="PEPTIDYL-TRNA HYDROLASE"/>
    <property type="match status" value="1"/>
</dbReference>
<dbReference type="eggNOG" id="COG0193">
    <property type="taxonomic scope" value="Bacteria"/>
</dbReference>
<protein>
    <recommendedName>
        <fullName evidence="7 8">Peptidyl-tRNA hydrolase</fullName>
        <shortName evidence="8">Pth</shortName>
        <ecNumber evidence="1 8">3.1.1.29</ecNumber>
    </recommendedName>
</protein>
<keyword evidence="4 8" id="KW-0694">RNA-binding</keyword>
<comment type="function">
    <text evidence="8">Hydrolyzes ribosome-free peptidyl-tRNAs (with 1 or more amino acids incorporated), which drop off the ribosome during protein synthesis, or as a result of ribosome stalling.</text>
</comment>
<feature type="active site" description="Proton acceptor" evidence="8">
    <location>
        <position position="19"/>
    </location>
</feature>
<evidence type="ECO:0000256" key="5">
    <source>
        <dbReference type="ARBA" id="ARBA00038063"/>
    </source>
</evidence>
<evidence type="ECO:0000256" key="8">
    <source>
        <dbReference type="HAMAP-Rule" id="MF_00083"/>
    </source>
</evidence>
<evidence type="ECO:0000313" key="12">
    <source>
        <dbReference type="Proteomes" id="UP000006190"/>
    </source>
</evidence>
<dbReference type="HOGENOM" id="CLU_062456_4_1_9"/>
<dbReference type="PROSITE" id="PS01195">
    <property type="entry name" value="PEPT_TRNA_HYDROL_1"/>
    <property type="match status" value="1"/>
</dbReference>
<evidence type="ECO:0000256" key="3">
    <source>
        <dbReference type="ARBA" id="ARBA00022801"/>
    </source>
</evidence>
<comment type="catalytic activity">
    <reaction evidence="6 8 9">
        <text>an N-acyl-L-alpha-aminoacyl-tRNA + H2O = an N-acyl-L-amino acid + a tRNA + H(+)</text>
        <dbReference type="Rhea" id="RHEA:54448"/>
        <dbReference type="Rhea" id="RHEA-COMP:10123"/>
        <dbReference type="Rhea" id="RHEA-COMP:13883"/>
        <dbReference type="ChEBI" id="CHEBI:15377"/>
        <dbReference type="ChEBI" id="CHEBI:15378"/>
        <dbReference type="ChEBI" id="CHEBI:59874"/>
        <dbReference type="ChEBI" id="CHEBI:78442"/>
        <dbReference type="ChEBI" id="CHEBI:138191"/>
        <dbReference type="EC" id="3.1.1.29"/>
    </reaction>
</comment>
<dbReference type="InterPro" id="IPR036416">
    <property type="entry name" value="Pept_tRNA_hydro_sf"/>
</dbReference>
<dbReference type="STRING" id="883113.HMPREF9708_00822"/>
<dbReference type="SUPFAM" id="SSF53178">
    <property type="entry name" value="Peptidyl-tRNA hydrolase-like"/>
    <property type="match status" value="1"/>
</dbReference>
<evidence type="ECO:0000256" key="7">
    <source>
        <dbReference type="ARBA" id="ARBA00050038"/>
    </source>
</evidence>
<dbReference type="AlphaFoldDB" id="H3NIY3"/>
<dbReference type="Proteomes" id="UP000006190">
    <property type="component" value="Unassembled WGS sequence"/>
</dbReference>